<protein>
    <submittedName>
        <fullName evidence="2">Uncharacterized protein</fullName>
    </submittedName>
</protein>
<keyword evidence="3" id="KW-1185">Reference proteome</keyword>
<feature type="chain" id="PRO_5043575913" evidence="1">
    <location>
        <begin position="27"/>
        <end position="90"/>
    </location>
</feature>
<proteinExistence type="predicted"/>
<accession>A0AAW1FVM0</accession>
<evidence type="ECO:0000313" key="3">
    <source>
        <dbReference type="Proteomes" id="UP001488805"/>
    </source>
</evidence>
<evidence type="ECO:0000313" key="2">
    <source>
        <dbReference type="EMBL" id="KAK9538693.1"/>
    </source>
</evidence>
<keyword evidence="1" id="KW-0732">Signal</keyword>
<comment type="caution">
    <text evidence="2">The sequence shown here is derived from an EMBL/GenBank/DDBJ whole genome shotgun (WGS) entry which is preliminary data.</text>
</comment>
<dbReference type="Proteomes" id="UP001488805">
    <property type="component" value="Unassembled WGS sequence"/>
</dbReference>
<organism evidence="2 3">
    <name type="scientific">Zoarces viviparus</name>
    <name type="common">Viviparous eelpout</name>
    <name type="synonym">Blennius viviparus</name>
    <dbReference type="NCBI Taxonomy" id="48416"/>
    <lineage>
        <taxon>Eukaryota</taxon>
        <taxon>Metazoa</taxon>
        <taxon>Chordata</taxon>
        <taxon>Craniata</taxon>
        <taxon>Vertebrata</taxon>
        <taxon>Euteleostomi</taxon>
        <taxon>Actinopterygii</taxon>
        <taxon>Neopterygii</taxon>
        <taxon>Teleostei</taxon>
        <taxon>Neoteleostei</taxon>
        <taxon>Acanthomorphata</taxon>
        <taxon>Eupercaria</taxon>
        <taxon>Perciformes</taxon>
        <taxon>Cottioidei</taxon>
        <taxon>Zoarcales</taxon>
        <taxon>Zoarcidae</taxon>
        <taxon>Zoarcinae</taxon>
        <taxon>Zoarces</taxon>
    </lineage>
</organism>
<reference evidence="2 3" key="1">
    <citation type="journal article" date="2024" name="Genome Biol. Evol.">
        <title>Chromosome-level genome assembly of the viviparous eelpout Zoarces viviparus.</title>
        <authorList>
            <person name="Fuhrmann N."/>
            <person name="Brasseur M.V."/>
            <person name="Bakowski C.E."/>
            <person name="Podsiadlowski L."/>
            <person name="Prost S."/>
            <person name="Krehenwinkel H."/>
            <person name="Mayer C."/>
        </authorList>
    </citation>
    <scope>NUCLEOTIDE SEQUENCE [LARGE SCALE GENOMIC DNA]</scope>
    <source>
        <strain evidence="2">NO-MEL_2022_Ind0_liver</strain>
    </source>
</reference>
<gene>
    <name evidence="2" type="ORF">VZT92_003848</name>
</gene>
<evidence type="ECO:0000256" key="1">
    <source>
        <dbReference type="SAM" id="SignalP"/>
    </source>
</evidence>
<feature type="signal peptide" evidence="1">
    <location>
        <begin position="1"/>
        <end position="26"/>
    </location>
</feature>
<dbReference type="AlphaFoldDB" id="A0AAW1FVM0"/>
<dbReference type="EMBL" id="JBCEZU010000023">
    <property type="protein sequence ID" value="KAK9538693.1"/>
    <property type="molecule type" value="Genomic_DNA"/>
</dbReference>
<name>A0AAW1FVM0_ZOAVI</name>
<sequence>MDKRVLLVLFSLQVFLLITAFTSTDAAALVRDDQRPPSPILVKEVSEPDRGKGGKKVRRFPGCLWRPGACSLFGRVSATNPPRRHFEELL</sequence>